<evidence type="ECO:0000256" key="1">
    <source>
        <dbReference type="SAM" id="MobiDB-lite"/>
    </source>
</evidence>
<keyword evidence="2" id="KW-1133">Transmembrane helix</keyword>
<keyword evidence="2" id="KW-0812">Transmembrane</keyword>
<gene>
    <name evidence="3" type="ORF">ILYODFUR_029566</name>
</gene>
<protein>
    <submittedName>
        <fullName evidence="3">Uncharacterized protein</fullName>
    </submittedName>
</protein>
<organism evidence="3 4">
    <name type="scientific">Ilyodon furcidens</name>
    <name type="common">goldbreast splitfin</name>
    <dbReference type="NCBI Taxonomy" id="33524"/>
    <lineage>
        <taxon>Eukaryota</taxon>
        <taxon>Metazoa</taxon>
        <taxon>Chordata</taxon>
        <taxon>Craniata</taxon>
        <taxon>Vertebrata</taxon>
        <taxon>Euteleostomi</taxon>
        <taxon>Actinopterygii</taxon>
        <taxon>Neopterygii</taxon>
        <taxon>Teleostei</taxon>
        <taxon>Neoteleostei</taxon>
        <taxon>Acanthomorphata</taxon>
        <taxon>Ovalentaria</taxon>
        <taxon>Atherinomorphae</taxon>
        <taxon>Cyprinodontiformes</taxon>
        <taxon>Goodeidae</taxon>
        <taxon>Ilyodon</taxon>
    </lineage>
</organism>
<keyword evidence="2" id="KW-0472">Membrane</keyword>
<dbReference type="EMBL" id="JAHRIQ010108492">
    <property type="protein sequence ID" value="MEQ2256974.1"/>
    <property type="molecule type" value="Genomic_DNA"/>
</dbReference>
<feature type="transmembrane region" description="Helical" evidence="2">
    <location>
        <begin position="73"/>
        <end position="93"/>
    </location>
</feature>
<name>A0ABV0VIN3_9TELE</name>
<proteinExistence type="predicted"/>
<comment type="caution">
    <text evidence="3">The sequence shown here is derived from an EMBL/GenBank/DDBJ whole genome shotgun (WGS) entry which is preliminary data.</text>
</comment>
<reference evidence="3 4" key="1">
    <citation type="submission" date="2021-06" db="EMBL/GenBank/DDBJ databases">
        <authorList>
            <person name="Palmer J.M."/>
        </authorList>
    </citation>
    <scope>NUCLEOTIDE SEQUENCE [LARGE SCALE GENOMIC DNA]</scope>
    <source>
        <strain evidence="4">if_2019</strain>
        <tissue evidence="3">Muscle</tissue>
    </source>
</reference>
<evidence type="ECO:0000313" key="4">
    <source>
        <dbReference type="Proteomes" id="UP001482620"/>
    </source>
</evidence>
<evidence type="ECO:0000313" key="3">
    <source>
        <dbReference type="EMBL" id="MEQ2256974.1"/>
    </source>
</evidence>
<accession>A0ABV0VIN3</accession>
<feature type="region of interest" description="Disordered" evidence="1">
    <location>
        <begin position="40"/>
        <end position="61"/>
    </location>
</feature>
<feature type="non-terminal residue" evidence="3">
    <location>
        <position position="94"/>
    </location>
</feature>
<dbReference type="Proteomes" id="UP001482620">
    <property type="component" value="Unassembled WGS sequence"/>
</dbReference>
<sequence length="94" mass="10325">MAMELTSGCIYENSVRKPRKGADVDASPGEIYENFQAFQKEKQKPKVSSEVTPKDSGTDVQNGKVVKNSHFRLLLLSLGILSVTVVASISIIIW</sequence>
<keyword evidence="4" id="KW-1185">Reference proteome</keyword>
<evidence type="ECO:0000256" key="2">
    <source>
        <dbReference type="SAM" id="Phobius"/>
    </source>
</evidence>